<comment type="caution">
    <text evidence="1">The sequence shown here is derived from an EMBL/GenBank/DDBJ whole genome shotgun (WGS) entry which is preliminary data.</text>
</comment>
<keyword evidence="2" id="KW-1185">Reference proteome</keyword>
<gene>
    <name evidence="1" type="ORF">M8818_001197</name>
</gene>
<proteinExistence type="predicted"/>
<accession>A0ACC3SPR6</accession>
<reference evidence="1" key="1">
    <citation type="submission" date="2024-02" db="EMBL/GenBank/DDBJ databases">
        <title>Metagenome Assembled Genome of Zalaria obscura JY119.</title>
        <authorList>
            <person name="Vighnesh L."/>
            <person name="Jagadeeshwari U."/>
            <person name="Venkata Ramana C."/>
            <person name="Sasikala C."/>
        </authorList>
    </citation>
    <scope>NUCLEOTIDE SEQUENCE</scope>
    <source>
        <strain evidence="1">JY119</strain>
    </source>
</reference>
<organism evidence="1 2">
    <name type="scientific">Zalaria obscura</name>
    <dbReference type="NCBI Taxonomy" id="2024903"/>
    <lineage>
        <taxon>Eukaryota</taxon>
        <taxon>Fungi</taxon>
        <taxon>Dikarya</taxon>
        <taxon>Ascomycota</taxon>
        <taxon>Pezizomycotina</taxon>
        <taxon>Dothideomycetes</taxon>
        <taxon>Dothideomycetidae</taxon>
        <taxon>Dothideales</taxon>
        <taxon>Zalariaceae</taxon>
        <taxon>Zalaria</taxon>
    </lineage>
</organism>
<name>A0ACC3SPR6_9PEZI</name>
<evidence type="ECO:0000313" key="1">
    <source>
        <dbReference type="EMBL" id="KAK8217441.1"/>
    </source>
</evidence>
<evidence type="ECO:0000313" key="2">
    <source>
        <dbReference type="Proteomes" id="UP001320706"/>
    </source>
</evidence>
<sequence length="366" mass="41094">MAPIFLSKDSPICLPQLCDTSKLLDIPSYDIADYRLSEDSSTRPPRDYADRVSSYASCKADKALYSGHHLDPLSRYLRSADEFETTGSPENSTQSDFARLYDFTMPPDERGQVLASPAKIAESAREACCAPSQARILFLKGHPTPDYVDAIGSAYNVDPEFFRQHLAVVWTDAGDGLHNGPVANWLATLQKDGDELIWCDAVLPTPKNTPPRPTAELYDRATRSVRGGRPRYQNASRIPKDYGSELDTKTAINDPFYALNPLFRNIELAERVARLTRLAFVFIPPSFICTFFGMNVLQLGTEGPDIWVWFAIAVPVSLLCALPMSGIPPRIVRARLWKQLRPYNKNDLEAYQQQEEEKRTVIGLTW</sequence>
<dbReference type="Proteomes" id="UP001320706">
    <property type="component" value="Unassembled WGS sequence"/>
</dbReference>
<dbReference type="EMBL" id="JAMKPW020000005">
    <property type="protein sequence ID" value="KAK8217441.1"/>
    <property type="molecule type" value="Genomic_DNA"/>
</dbReference>
<protein>
    <submittedName>
        <fullName evidence="1">Uncharacterized protein</fullName>
    </submittedName>
</protein>